<dbReference type="Proteomes" id="UP001158986">
    <property type="component" value="Unassembled WGS sequence"/>
</dbReference>
<dbReference type="Proteomes" id="UP001160483">
    <property type="component" value="Unassembled WGS sequence"/>
</dbReference>
<dbReference type="PANTHER" id="PTHR12722:SF0">
    <property type="entry name" value="PROTEIN FAM50A"/>
    <property type="match status" value="1"/>
</dbReference>
<organism evidence="3 6">
    <name type="scientific">Peronospora belbahrii</name>
    <dbReference type="NCBI Taxonomy" id="622444"/>
    <lineage>
        <taxon>Eukaryota</taxon>
        <taxon>Sar</taxon>
        <taxon>Stramenopiles</taxon>
        <taxon>Oomycota</taxon>
        <taxon>Peronosporomycetes</taxon>
        <taxon>Peronosporales</taxon>
        <taxon>Peronosporaceae</taxon>
        <taxon>Peronospora</taxon>
    </lineage>
</organism>
<dbReference type="InterPro" id="IPR048337">
    <property type="entry name" value="FAM50A/XAP5_C"/>
</dbReference>
<keyword evidence="5" id="KW-1185">Reference proteome</keyword>
<dbReference type="GO" id="GO:0005634">
    <property type="term" value="C:nucleus"/>
    <property type="evidence" value="ECO:0007669"/>
    <property type="project" value="InterPro"/>
</dbReference>
<feature type="region of interest" description="Disordered" evidence="1">
    <location>
        <begin position="27"/>
        <end position="72"/>
    </location>
</feature>
<proteinExistence type="predicted"/>
<evidence type="ECO:0000313" key="6">
    <source>
        <dbReference type="Proteomes" id="UP001160483"/>
    </source>
</evidence>
<evidence type="ECO:0000259" key="2">
    <source>
        <dbReference type="Pfam" id="PF04921"/>
    </source>
</evidence>
<dbReference type="EMBL" id="CAKKTJ010000299">
    <property type="protein sequence ID" value="CAH0479354.1"/>
    <property type="molecule type" value="Genomic_DNA"/>
</dbReference>
<dbReference type="PANTHER" id="PTHR12722">
    <property type="entry name" value="XAP-5 PROTEIN-RELATED"/>
    <property type="match status" value="1"/>
</dbReference>
<evidence type="ECO:0000256" key="1">
    <source>
        <dbReference type="SAM" id="MobiDB-lite"/>
    </source>
</evidence>
<evidence type="ECO:0000313" key="4">
    <source>
        <dbReference type="EMBL" id="CAH0517183.1"/>
    </source>
</evidence>
<dbReference type="EMBL" id="CAKLCB010000228">
    <property type="protein sequence ID" value="CAH0517183.1"/>
    <property type="molecule type" value="Genomic_DNA"/>
</dbReference>
<dbReference type="Pfam" id="PF04921">
    <property type="entry name" value="XAP5"/>
    <property type="match status" value="1"/>
</dbReference>
<gene>
    <name evidence="4" type="ORF">PBS001_LOCUS3809</name>
    <name evidence="3" type="ORF">PBS003_LOCUS6000</name>
</gene>
<reference evidence="3 5" key="1">
    <citation type="submission" date="2021-11" db="EMBL/GenBank/DDBJ databases">
        <authorList>
            <person name="Islam A."/>
            <person name="Islam S."/>
            <person name="Flora M.S."/>
            <person name="Rahman M."/>
            <person name="Ziaur R.M."/>
            <person name="Epstein J.H."/>
            <person name="Hassan M."/>
            <person name="Klassen M."/>
            <person name="Woodard K."/>
            <person name="Webb A."/>
            <person name="Webby R.J."/>
            <person name="El Zowalaty M.E."/>
        </authorList>
    </citation>
    <scope>NUCLEOTIDE SEQUENCE</scope>
    <source>
        <strain evidence="4">Pbs1</strain>
        <strain evidence="3">Pbs3</strain>
    </source>
</reference>
<accession>A0AAU9L3S3</accession>
<evidence type="ECO:0000313" key="3">
    <source>
        <dbReference type="EMBL" id="CAH0479354.1"/>
    </source>
</evidence>
<feature type="domain" description="FAM50A/XAP5 C-terminal" evidence="2">
    <location>
        <begin position="190"/>
        <end position="330"/>
    </location>
</feature>
<sequence>MTGIERYGSSGAHTVEGNVAGSIAAKLTKQREKQQKEYEDKRQDIKKINRRGTRIDANFQSHQDDDESEFKRQTVGLVTAEEFRQKRKDLQNRKSASVDLQPEEQQQTELKTTKKKKREKKKMGLLSFDLGGEDEAEEELVQSKRAKKSIKNPYVETDFLPDKEREKEEARERQRLRVEWEAEQEVIKNENVAVTYSYWDGSGHRREITVPKKTTIGKYLELVKQQLVSEFAELRGVSAENLIYIKEDLIIPHHYSFYDLIVTKARGKSGPLFHFDVHDDVRLLQDRRVEKDESHPGKVVDRHWYEKNKHIFPASRWEVYDPSVIREKYTIHGD</sequence>
<dbReference type="InterPro" id="IPR007005">
    <property type="entry name" value="XAP5"/>
</dbReference>
<dbReference type="AlphaFoldDB" id="A0AAU9L3S3"/>
<feature type="region of interest" description="Disordered" evidence="1">
    <location>
        <begin position="86"/>
        <end position="118"/>
    </location>
</feature>
<protein>
    <recommendedName>
        <fullName evidence="2">FAM50A/XAP5 C-terminal domain-containing protein</fullName>
    </recommendedName>
</protein>
<dbReference type="GO" id="GO:0006325">
    <property type="term" value="P:chromatin organization"/>
    <property type="evidence" value="ECO:0007669"/>
    <property type="project" value="TreeGrafter"/>
</dbReference>
<evidence type="ECO:0000313" key="5">
    <source>
        <dbReference type="Proteomes" id="UP001158986"/>
    </source>
</evidence>
<comment type="caution">
    <text evidence="3">The sequence shown here is derived from an EMBL/GenBank/DDBJ whole genome shotgun (WGS) entry which is preliminary data.</text>
</comment>
<name>A0AAU9L3S3_9STRA</name>
<feature type="compositionally biased region" description="Basic and acidic residues" evidence="1">
    <location>
        <begin position="29"/>
        <end position="47"/>
    </location>
</feature>